<dbReference type="AlphaFoldDB" id="A0AAD8MZW8"/>
<dbReference type="Pfam" id="PF07714">
    <property type="entry name" value="PK_Tyr_Ser-Thr"/>
    <property type="match status" value="1"/>
</dbReference>
<gene>
    <name evidence="2" type="ORF">POM88_006283</name>
</gene>
<evidence type="ECO:0000259" key="1">
    <source>
        <dbReference type="PROSITE" id="PS50011"/>
    </source>
</evidence>
<name>A0AAD8MZW8_9APIA</name>
<dbReference type="Gene3D" id="1.10.510.10">
    <property type="entry name" value="Transferase(Phosphotransferase) domain 1"/>
    <property type="match status" value="2"/>
</dbReference>
<dbReference type="InterPro" id="IPR000719">
    <property type="entry name" value="Prot_kinase_dom"/>
</dbReference>
<dbReference type="SUPFAM" id="SSF56112">
    <property type="entry name" value="Protein kinase-like (PK-like)"/>
    <property type="match status" value="1"/>
</dbReference>
<dbReference type="FunFam" id="1.10.510.10:FF:000940">
    <property type="entry name" value="Serine/threonine-protein kinase-like protein CCR1"/>
    <property type="match status" value="1"/>
</dbReference>
<sequence>MIISTGNFLLNWNLRLKISLQAAEGLEYLHKVACPPIVHHNLKASNILLDSNWDARVSDFGLLSVNDMDSAGSMETDVYNFGTVLLEILSGRKAHDSEYAPPDIVEWALPSIRRGRAAAIFDRNAALPRNVEPLLKLADVAEIALKENPNERAGITDIVLWLDQIVKIGLTL</sequence>
<dbReference type="Proteomes" id="UP001237642">
    <property type="component" value="Unassembled WGS sequence"/>
</dbReference>
<dbReference type="InterPro" id="IPR001245">
    <property type="entry name" value="Ser-Thr/Tyr_kinase_cat_dom"/>
</dbReference>
<reference evidence="2" key="2">
    <citation type="submission" date="2023-05" db="EMBL/GenBank/DDBJ databases">
        <authorList>
            <person name="Schelkunov M.I."/>
        </authorList>
    </citation>
    <scope>NUCLEOTIDE SEQUENCE</scope>
    <source>
        <strain evidence="2">Hsosn_3</strain>
        <tissue evidence="2">Leaf</tissue>
    </source>
</reference>
<evidence type="ECO:0000313" key="3">
    <source>
        <dbReference type="Proteomes" id="UP001237642"/>
    </source>
</evidence>
<protein>
    <recommendedName>
        <fullName evidence="1">Protein kinase domain-containing protein</fullName>
    </recommendedName>
</protein>
<comment type="caution">
    <text evidence="2">The sequence shown here is derived from an EMBL/GenBank/DDBJ whole genome shotgun (WGS) entry which is preliminary data.</text>
</comment>
<keyword evidence="3" id="KW-1185">Reference proteome</keyword>
<dbReference type="PROSITE" id="PS50011">
    <property type="entry name" value="PROTEIN_KINASE_DOM"/>
    <property type="match status" value="1"/>
</dbReference>
<organism evidence="2 3">
    <name type="scientific">Heracleum sosnowskyi</name>
    <dbReference type="NCBI Taxonomy" id="360622"/>
    <lineage>
        <taxon>Eukaryota</taxon>
        <taxon>Viridiplantae</taxon>
        <taxon>Streptophyta</taxon>
        <taxon>Embryophyta</taxon>
        <taxon>Tracheophyta</taxon>
        <taxon>Spermatophyta</taxon>
        <taxon>Magnoliopsida</taxon>
        <taxon>eudicotyledons</taxon>
        <taxon>Gunneridae</taxon>
        <taxon>Pentapetalae</taxon>
        <taxon>asterids</taxon>
        <taxon>campanulids</taxon>
        <taxon>Apiales</taxon>
        <taxon>Apiaceae</taxon>
        <taxon>Apioideae</taxon>
        <taxon>apioid superclade</taxon>
        <taxon>Tordylieae</taxon>
        <taxon>Tordyliinae</taxon>
        <taxon>Heracleum</taxon>
    </lineage>
</organism>
<dbReference type="EMBL" id="JAUIZM010000002">
    <property type="protein sequence ID" value="KAK1396420.1"/>
    <property type="molecule type" value="Genomic_DNA"/>
</dbReference>
<accession>A0AAD8MZW8</accession>
<reference evidence="2" key="1">
    <citation type="submission" date="2023-02" db="EMBL/GenBank/DDBJ databases">
        <title>Genome of toxic invasive species Heracleum sosnowskyi carries increased number of genes despite the absence of recent whole-genome duplications.</title>
        <authorList>
            <person name="Schelkunov M."/>
            <person name="Shtratnikova V."/>
            <person name="Makarenko M."/>
            <person name="Klepikova A."/>
            <person name="Omelchenko D."/>
            <person name="Novikova G."/>
            <person name="Obukhova E."/>
            <person name="Bogdanov V."/>
            <person name="Penin A."/>
            <person name="Logacheva M."/>
        </authorList>
    </citation>
    <scope>NUCLEOTIDE SEQUENCE</scope>
    <source>
        <strain evidence="2">Hsosn_3</strain>
        <tissue evidence="2">Leaf</tissue>
    </source>
</reference>
<dbReference type="GO" id="GO:0005524">
    <property type="term" value="F:ATP binding"/>
    <property type="evidence" value="ECO:0007669"/>
    <property type="project" value="InterPro"/>
</dbReference>
<dbReference type="PANTHER" id="PTHR46146">
    <property type="entry name" value="SERINE/THREONINE-PROTEIN KINASE-LIKE PROTEIN CCR4"/>
    <property type="match status" value="1"/>
</dbReference>
<feature type="domain" description="Protein kinase" evidence="1">
    <location>
        <begin position="1"/>
        <end position="166"/>
    </location>
</feature>
<dbReference type="InterPro" id="IPR011009">
    <property type="entry name" value="Kinase-like_dom_sf"/>
</dbReference>
<dbReference type="GO" id="GO:0004672">
    <property type="term" value="F:protein kinase activity"/>
    <property type="evidence" value="ECO:0007669"/>
    <property type="project" value="InterPro"/>
</dbReference>
<evidence type="ECO:0000313" key="2">
    <source>
        <dbReference type="EMBL" id="KAK1396420.1"/>
    </source>
</evidence>
<proteinExistence type="predicted"/>